<sequence length="116" mass="13684">MANVNEAVRMLIDAIYESNQYKAYKDIKEKLEQDDEAMKRLNDFRSQRFKLESQNLNHSTPSQENYKMIQDMYSSLMMDSDISSFIQAEINLSEMILEIYKSISESIDFNLDFLNS</sequence>
<dbReference type="Gene3D" id="1.20.1500.10">
    <property type="entry name" value="YheA/YmcA-like"/>
    <property type="match status" value="1"/>
</dbReference>
<dbReference type="SUPFAM" id="SSF158622">
    <property type="entry name" value="YheA/YmcA-like"/>
    <property type="match status" value="1"/>
</dbReference>
<dbReference type="Proteomes" id="UP000483018">
    <property type="component" value="Unassembled WGS sequence"/>
</dbReference>
<organism evidence="1 2">
    <name type="scientific">Defluviitalea raffinosedens</name>
    <dbReference type="NCBI Taxonomy" id="1450156"/>
    <lineage>
        <taxon>Bacteria</taxon>
        <taxon>Bacillati</taxon>
        <taxon>Bacillota</taxon>
        <taxon>Clostridia</taxon>
        <taxon>Lachnospirales</taxon>
        <taxon>Defluviitaleaceae</taxon>
        <taxon>Defluviitalea</taxon>
    </lineage>
</organism>
<dbReference type="AlphaFoldDB" id="A0A7C8LEL3"/>
<dbReference type="InterPro" id="IPR023378">
    <property type="entry name" value="YheA/YmcA-like_dom_sf"/>
</dbReference>
<evidence type="ECO:0000313" key="2">
    <source>
        <dbReference type="Proteomes" id="UP000483018"/>
    </source>
</evidence>
<keyword evidence="2" id="KW-1185">Reference proteome</keyword>
<dbReference type="EMBL" id="WSLF01000001">
    <property type="protein sequence ID" value="KAE9637261.1"/>
    <property type="molecule type" value="Genomic_DNA"/>
</dbReference>
<accession>A0A7C8LEL3</accession>
<protein>
    <submittedName>
        <fullName evidence="1">Uncharacterized protein</fullName>
    </submittedName>
</protein>
<evidence type="ECO:0000313" key="1">
    <source>
        <dbReference type="EMBL" id="KAE9637261.1"/>
    </source>
</evidence>
<comment type="caution">
    <text evidence="1">The sequence shown here is derived from an EMBL/GenBank/DDBJ whole genome shotgun (WGS) entry which is preliminary data.</text>
</comment>
<dbReference type="InterPro" id="IPR010368">
    <property type="entry name" value="Com_YlbF"/>
</dbReference>
<dbReference type="Pfam" id="PF06133">
    <property type="entry name" value="Com_YlbF"/>
    <property type="match status" value="1"/>
</dbReference>
<name>A0A7C8LEL3_9FIRM</name>
<dbReference type="RefSeq" id="WP_158739171.1">
    <property type="nucleotide sequence ID" value="NZ_JAFBEP010000006.1"/>
</dbReference>
<gene>
    <name evidence="1" type="ORF">GND95_02180</name>
</gene>
<proteinExistence type="predicted"/>
<reference evidence="1 2" key="1">
    <citation type="submission" date="2019-12" db="EMBL/GenBank/DDBJ databases">
        <title>Defluviitalea raffinosedens, isolated from a biogas fermenter, genome sequencing and characterization.</title>
        <authorList>
            <person name="Rettenmaier R."/>
            <person name="Schneider M."/>
            <person name="Neuhaus K."/>
            <person name="Liebl W."/>
            <person name="Zverlov V."/>
        </authorList>
    </citation>
    <scope>NUCLEOTIDE SEQUENCE [LARGE SCALE GENOMIC DNA]</scope>
    <source>
        <strain evidence="1 2">249c-K6</strain>
    </source>
</reference>